<reference evidence="14 15" key="1">
    <citation type="journal article" date="2016" name="Nat. Commun.">
        <title>Thousands of microbial genomes shed light on interconnected biogeochemical processes in an aquifer system.</title>
        <authorList>
            <person name="Anantharaman K."/>
            <person name="Brown C.T."/>
            <person name="Hug L.A."/>
            <person name="Sharon I."/>
            <person name="Castelle C.J."/>
            <person name="Probst A.J."/>
            <person name="Thomas B.C."/>
            <person name="Singh A."/>
            <person name="Wilkins M.J."/>
            <person name="Karaoz U."/>
            <person name="Brodie E.L."/>
            <person name="Williams K.H."/>
            <person name="Hubbard S.S."/>
            <person name="Banfield J.F."/>
        </authorList>
    </citation>
    <scope>NUCLEOTIDE SEQUENCE [LARGE SCALE GENOMIC DNA]</scope>
</reference>
<dbReference type="Pfam" id="PF01715">
    <property type="entry name" value="IPPT"/>
    <property type="match status" value="1"/>
</dbReference>
<evidence type="ECO:0000256" key="9">
    <source>
        <dbReference type="ARBA" id="ARBA00049563"/>
    </source>
</evidence>
<evidence type="ECO:0000256" key="11">
    <source>
        <dbReference type="RuleBase" id="RU003783"/>
    </source>
</evidence>
<evidence type="ECO:0000256" key="10">
    <source>
        <dbReference type="HAMAP-Rule" id="MF_00185"/>
    </source>
</evidence>
<dbReference type="Gene3D" id="3.40.50.300">
    <property type="entry name" value="P-loop containing nucleotide triphosphate hydrolases"/>
    <property type="match status" value="1"/>
</dbReference>
<comment type="subunit">
    <text evidence="10">Monomer.</text>
</comment>
<evidence type="ECO:0000313" key="14">
    <source>
        <dbReference type="EMBL" id="OHA42367.1"/>
    </source>
</evidence>
<feature type="site" description="Interaction with substrate tRNA" evidence="10">
    <location>
        <position position="123"/>
    </location>
</feature>
<dbReference type="GO" id="GO:0052381">
    <property type="term" value="F:tRNA dimethylallyltransferase activity"/>
    <property type="evidence" value="ECO:0007669"/>
    <property type="project" value="UniProtKB-UniRule"/>
</dbReference>
<comment type="caution">
    <text evidence="14">The sequence shown here is derived from an EMBL/GenBank/DDBJ whole genome shotgun (WGS) entry which is preliminary data.</text>
</comment>
<name>A0A1G2P1Z3_9BACT</name>
<evidence type="ECO:0000256" key="1">
    <source>
        <dbReference type="ARBA" id="ARBA00001946"/>
    </source>
</evidence>
<dbReference type="GO" id="GO:0005524">
    <property type="term" value="F:ATP binding"/>
    <property type="evidence" value="ECO:0007669"/>
    <property type="project" value="UniProtKB-UniRule"/>
</dbReference>
<dbReference type="Gene3D" id="1.10.20.140">
    <property type="match status" value="1"/>
</dbReference>
<protein>
    <recommendedName>
        <fullName evidence="10">tRNA dimethylallyltransferase</fullName>
        <ecNumber evidence="10">2.5.1.75</ecNumber>
    </recommendedName>
    <alternativeName>
        <fullName evidence="10">Dimethylallyl diphosphate:tRNA dimethylallyltransferase</fullName>
        <shortName evidence="10">DMAPP:tRNA dimethylallyltransferase</shortName>
        <shortName evidence="10">DMATase</shortName>
    </alternativeName>
    <alternativeName>
        <fullName evidence="10">Isopentenyl-diphosphate:tRNA isopentenyltransferase</fullName>
        <shortName evidence="10">IPP transferase</shortName>
        <shortName evidence="10">IPPT</shortName>
        <shortName evidence="10">IPTase</shortName>
    </alternativeName>
</protein>
<evidence type="ECO:0000256" key="7">
    <source>
        <dbReference type="ARBA" id="ARBA00022840"/>
    </source>
</evidence>
<feature type="site" description="Interaction with substrate tRNA" evidence="10">
    <location>
        <position position="100"/>
    </location>
</feature>
<dbReference type="PANTHER" id="PTHR11088">
    <property type="entry name" value="TRNA DIMETHYLALLYLTRANSFERASE"/>
    <property type="match status" value="1"/>
</dbReference>
<dbReference type="InterPro" id="IPR027417">
    <property type="entry name" value="P-loop_NTPase"/>
</dbReference>
<dbReference type="SUPFAM" id="SSF52540">
    <property type="entry name" value="P-loop containing nucleoside triphosphate hydrolases"/>
    <property type="match status" value="1"/>
</dbReference>
<evidence type="ECO:0000313" key="15">
    <source>
        <dbReference type="Proteomes" id="UP000177269"/>
    </source>
</evidence>
<evidence type="ECO:0000256" key="5">
    <source>
        <dbReference type="ARBA" id="ARBA00022694"/>
    </source>
</evidence>
<evidence type="ECO:0000256" key="8">
    <source>
        <dbReference type="ARBA" id="ARBA00022842"/>
    </source>
</evidence>
<keyword evidence="6 10" id="KW-0547">Nucleotide-binding</keyword>
<keyword evidence="7 10" id="KW-0067">ATP-binding</keyword>
<comment type="similarity">
    <text evidence="3 10 13">Belongs to the IPP transferase family.</text>
</comment>
<evidence type="ECO:0000256" key="13">
    <source>
        <dbReference type="RuleBase" id="RU003785"/>
    </source>
</evidence>
<comment type="catalytic activity">
    <reaction evidence="9 10 11">
        <text>adenosine(37) in tRNA + dimethylallyl diphosphate = N(6)-dimethylallyladenosine(37) in tRNA + diphosphate</text>
        <dbReference type="Rhea" id="RHEA:26482"/>
        <dbReference type="Rhea" id="RHEA-COMP:10162"/>
        <dbReference type="Rhea" id="RHEA-COMP:10375"/>
        <dbReference type="ChEBI" id="CHEBI:33019"/>
        <dbReference type="ChEBI" id="CHEBI:57623"/>
        <dbReference type="ChEBI" id="CHEBI:74411"/>
        <dbReference type="ChEBI" id="CHEBI:74415"/>
        <dbReference type="EC" id="2.5.1.75"/>
    </reaction>
</comment>
<keyword evidence="8 10" id="KW-0460">Magnesium</keyword>
<accession>A0A1G2P1Z3</accession>
<feature type="binding site" evidence="10">
    <location>
        <begin position="9"/>
        <end position="16"/>
    </location>
    <ligand>
        <name>ATP</name>
        <dbReference type="ChEBI" id="CHEBI:30616"/>
    </ligand>
</feature>
<keyword evidence="5 10" id="KW-0819">tRNA processing</keyword>
<feature type="binding site" evidence="10">
    <location>
        <begin position="11"/>
        <end position="16"/>
    </location>
    <ligand>
        <name>substrate</name>
    </ligand>
</feature>
<comment type="function">
    <text evidence="2 10 12">Catalyzes the transfer of a dimethylallyl group onto the adenine at position 37 in tRNAs that read codons beginning with uridine, leading to the formation of N6-(dimethylallyl)adenosine (i(6)A).</text>
</comment>
<evidence type="ECO:0000256" key="6">
    <source>
        <dbReference type="ARBA" id="ARBA00022741"/>
    </source>
</evidence>
<dbReference type="InterPro" id="IPR018022">
    <property type="entry name" value="IPT"/>
</dbReference>
<dbReference type="InterPro" id="IPR039657">
    <property type="entry name" value="Dimethylallyltransferase"/>
</dbReference>
<proteinExistence type="inferred from homology"/>
<organism evidence="14 15">
    <name type="scientific">Candidatus Taylorbacteria bacterium RIFCSPLOWO2_12_FULL_43_20</name>
    <dbReference type="NCBI Taxonomy" id="1802332"/>
    <lineage>
        <taxon>Bacteria</taxon>
        <taxon>Candidatus Tayloriibacteriota</taxon>
    </lineage>
</organism>
<dbReference type="NCBIfam" id="TIGR00174">
    <property type="entry name" value="miaA"/>
    <property type="match status" value="1"/>
</dbReference>
<evidence type="ECO:0000256" key="3">
    <source>
        <dbReference type="ARBA" id="ARBA00005842"/>
    </source>
</evidence>
<dbReference type="GO" id="GO:0006400">
    <property type="term" value="P:tRNA modification"/>
    <property type="evidence" value="ECO:0007669"/>
    <property type="project" value="TreeGrafter"/>
</dbReference>
<evidence type="ECO:0000256" key="4">
    <source>
        <dbReference type="ARBA" id="ARBA00022679"/>
    </source>
</evidence>
<comment type="caution">
    <text evidence="10">Lacks conserved residue(s) required for the propagation of feature annotation.</text>
</comment>
<dbReference type="HAMAP" id="MF_00185">
    <property type="entry name" value="IPP_trans"/>
    <property type="match status" value="1"/>
</dbReference>
<dbReference type="EC" id="2.5.1.75" evidence="10"/>
<dbReference type="EMBL" id="MHSK01000014">
    <property type="protein sequence ID" value="OHA42367.1"/>
    <property type="molecule type" value="Genomic_DNA"/>
</dbReference>
<evidence type="ECO:0000256" key="2">
    <source>
        <dbReference type="ARBA" id="ARBA00003213"/>
    </source>
</evidence>
<dbReference type="AlphaFoldDB" id="A0A1G2P1Z3"/>
<dbReference type="Proteomes" id="UP000177269">
    <property type="component" value="Unassembled WGS sequence"/>
</dbReference>
<gene>
    <name evidence="10" type="primary">miaA</name>
    <name evidence="14" type="ORF">A3G52_01480</name>
</gene>
<keyword evidence="4 10" id="KW-0808">Transferase</keyword>
<sequence>MQKILVILGPTATGKSELAVTLAKKYKGEVISADSRQVYKGLDLGSGKITKNEMGGIAHHLLDVANPKEKFGPDRFKQLCEASIALILSKGKVPILAGGTGYYIQSIVNNMVYPPVPPDIKLRKQLERKTPAELYEILKKADKKRSSTIDKYNKVRLIRAIEIARSMGSVPDLITIPPKYAILEIGIDIDDEELKRRISTRLNERLKKGMIGEVSSLRASGLTWKRLETLGIEYKNISLFLRKKISRDEMKRGIEKETWHYVKRQRTWFKRDKKIKWFHPNELTQICGEIQKFLSH</sequence>
<dbReference type="PANTHER" id="PTHR11088:SF60">
    <property type="entry name" value="TRNA DIMETHYLALLYLTRANSFERASE"/>
    <property type="match status" value="1"/>
</dbReference>
<comment type="cofactor">
    <cofactor evidence="1 10">
        <name>Mg(2+)</name>
        <dbReference type="ChEBI" id="CHEBI:18420"/>
    </cofactor>
</comment>
<evidence type="ECO:0000256" key="12">
    <source>
        <dbReference type="RuleBase" id="RU003784"/>
    </source>
</evidence>
<feature type="region of interest" description="Interaction with substrate tRNA" evidence="10">
    <location>
        <begin position="34"/>
        <end position="37"/>
    </location>
</feature>